<dbReference type="RefSeq" id="XP_004336507.1">
    <property type="nucleotide sequence ID" value="XM_004336459.1"/>
</dbReference>
<dbReference type="SUPFAM" id="SSF81383">
    <property type="entry name" value="F-box domain"/>
    <property type="match status" value="1"/>
</dbReference>
<dbReference type="Pfam" id="PF12937">
    <property type="entry name" value="F-box-like"/>
    <property type="match status" value="1"/>
</dbReference>
<name>L8GNQ3_ACACF</name>
<evidence type="ECO:0000313" key="3">
    <source>
        <dbReference type="Proteomes" id="UP000011083"/>
    </source>
</evidence>
<dbReference type="InterPro" id="IPR036047">
    <property type="entry name" value="F-box-like_dom_sf"/>
</dbReference>
<dbReference type="InterPro" id="IPR001810">
    <property type="entry name" value="F-box_dom"/>
</dbReference>
<dbReference type="AlphaFoldDB" id="L8GNQ3"/>
<dbReference type="OrthoDB" id="9856535at2759"/>
<gene>
    <name evidence="2" type="ORF">ACA1_192670</name>
</gene>
<dbReference type="VEuPathDB" id="AmoebaDB:ACA1_192670"/>
<organism evidence="2 3">
    <name type="scientific">Acanthamoeba castellanii (strain ATCC 30010 / Neff)</name>
    <dbReference type="NCBI Taxonomy" id="1257118"/>
    <lineage>
        <taxon>Eukaryota</taxon>
        <taxon>Amoebozoa</taxon>
        <taxon>Discosea</taxon>
        <taxon>Longamoebia</taxon>
        <taxon>Centramoebida</taxon>
        <taxon>Acanthamoebidae</taxon>
        <taxon>Acanthamoeba</taxon>
    </lineage>
</organism>
<dbReference type="EMBL" id="KB008052">
    <property type="protein sequence ID" value="ELR14494.1"/>
    <property type="molecule type" value="Genomic_DNA"/>
</dbReference>
<reference evidence="2 3" key="1">
    <citation type="journal article" date="2013" name="Genome Biol.">
        <title>Genome of Acanthamoeba castellanii highlights extensive lateral gene transfer and early evolution of tyrosine kinase signaling.</title>
        <authorList>
            <person name="Clarke M."/>
            <person name="Lohan A.J."/>
            <person name="Liu B."/>
            <person name="Lagkouvardos I."/>
            <person name="Roy S."/>
            <person name="Zafar N."/>
            <person name="Bertelli C."/>
            <person name="Schilde C."/>
            <person name="Kianianmomeni A."/>
            <person name="Burglin T.R."/>
            <person name="Frech C."/>
            <person name="Turcotte B."/>
            <person name="Kopec K.O."/>
            <person name="Synnott J.M."/>
            <person name="Choo C."/>
            <person name="Paponov I."/>
            <person name="Finkler A."/>
            <person name="Soon Heng Tan C."/>
            <person name="Hutchins A.P."/>
            <person name="Weinmeier T."/>
            <person name="Rattei T."/>
            <person name="Chu J.S."/>
            <person name="Gimenez G."/>
            <person name="Irimia M."/>
            <person name="Rigden D.J."/>
            <person name="Fitzpatrick D.A."/>
            <person name="Lorenzo-Morales J."/>
            <person name="Bateman A."/>
            <person name="Chiu C.H."/>
            <person name="Tang P."/>
            <person name="Hegemann P."/>
            <person name="Fromm H."/>
            <person name="Raoult D."/>
            <person name="Greub G."/>
            <person name="Miranda-Saavedra D."/>
            <person name="Chen N."/>
            <person name="Nash P."/>
            <person name="Ginger M.L."/>
            <person name="Horn M."/>
            <person name="Schaap P."/>
            <person name="Caler L."/>
            <person name="Loftus B."/>
        </authorList>
    </citation>
    <scope>NUCLEOTIDE SEQUENCE [LARGE SCALE GENOMIC DNA]</scope>
    <source>
        <strain evidence="2 3">Neff</strain>
    </source>
</reference>
<sequence length="489" mass="54054">MGSSLRRASVEDQLTELPDEILLGLLAWLGPRDLLACGATNQRLRGLALDNSFWRKACEDLDGSSSAGPATQGNEVVWWREYFEIKRSSFLQRHYSVGLGPSKKEHRLLADTLEELVLASDHHIVLVPHSDTPPTRQEQLRQIPVAEGIRDVVYSEGAILCLTAQDKLNVYDLASLALLKGMLAVYDRSRGWDAPPKWTKVMGNKYSAPPSLALDPSSHHVDGGVLVVFSASWQVYRLADGVGLGPAFKLPAPSAAATPLNHPMMAGRGMLGGESASHFMRPRRTTAFFTPDHIICALSGTIRVIWKASLCEGTAPQFVDKLASSEWQSSAALLVTLAGNEILCWQLPAKWQEELELLHGRPLTHPNPEVVSYISGLCCDSHRVLLSYVVPEAIDTSSWNCRRLAKYEVAVFSLGRWSLHSRLPLREEGQGRPHLEDQVVDMMSLPRGRAALLTKSVMWGRKDLSTLQHTVTFLDPRAPTAQAAKKTRW</sequence>
<dbReference type="PROSITE" id="PS50181">
    <property type="entry name" value="FBOX"/>
    <property type="match status" value="1"/>
</dbReference>
<dbReference type="Proteomes" id="UP000011083">
    <property type="component" value="Unassembled WGS sequence"/>
</dbReference>
<keyword evidence="3" id="KW-1185">Reference proteome</keyword>
<dbReference type="Gene3D" id="1.20.1280.50">
    <property type="match status" value="1"/>
</dbReference>
<dbReference type="SMART" id="SM00256">
    <property type="entry name" value="FBOX"/>
    <property type="match status" value="1"/>
</dbReference>
<accession>L8GNQ3</accession>
<evidence type="ECO:0000313" key="2">
    <source>
        <dbReference type="EMBL" id="ELR14494.1"/>
    </source>
</evidence>
<feature type="domain" description="F-box" evidence="1">
    <location>
        <begin position="11"/>
        <end position="57"/>
    </location>
</feature>
<proteinExistence type="predicted"/>
<dbReference type="KEGG" id="acan:ACA1_192670"/>
<evidence type="ECO:0000259" key="1">
    <source>
        <dbReference type="PROSITE" id="PS50181"/>
    </source>
</evidence>
<protein>
    <submittedName>
        <fullName evidence="2">Fbox domain containing protein</fullName>
    </submittedName>
</protein>
<dbReference type="GeneID" id="14915062"/>